<gene>
    <name evidence="1" type="ORF">HLH17_14670</name>
</gene>
<comment type="caution">
    <text evidence="1">The sequence shown here is derived from an EMBL/GenBank/DDBJ whole genome shotgun (WGS) entry which is preliminary data.</text>
</comment>
<dbReference type="EMBL" id="JABERL010000056">
    <property type="protein sequence ID" value="NNH78864.1"/>
    <property type="molecule type" value="Genomic_DNA"/>
</dbReference>
<proteinExistence type="predicted"/>
<organism evidence="1 2">
    <name type="scientific">Acinetobacter terrae</name>
    <dbReference type="NCBI Taxonomy" id="2731247"/>
    <lineage>
        <taxon>Bacteria</taxon>
        <taxon>Pseudomonadati</taxon>
        <taxon>Pseudomonadota</taxon>
        <taxon>Gammaproteobacteria</taxon>
        <taxon>Moraxellales</taxon>
        <taxon>Moraxellaceae</taxon>
        <taxon>Acinetobacter</taxon>
        <taxon>Acinetobacter Taxon 24</taxon>
    </lineage>
</organism>
<dbReference type="PROSITE" id="PS51257">
    <property type="entry name" value="PROKAR_LIPOPROTEIN"/>
    <property type="match status" value="1"/>
</dbReference>
<sequence length="271" mass="30786">MNKLNLLKNSLLVTSLGLGLFLVGCGSSDVETTQEPTSTKSEEAKQFERDIANSLTVSNVEEVKVPDRSAFRTVNGDFLELYELKEDVLKIKDTNNVDRENNFPLDNISSHRLFEDMDVFMEKNPVLKMEKARVSVLPKVIEATKDIKEVEYIKVPFNIDQNSHNGPVAYLYSWNKPQGENIFKASMQVTSNSDHLRYDDGLGSFTIGPLTQEQELEIVRGDLIGKNMQGDAYYIVQRDQRRSMVLVPAYLDYKILNEKGDVVYKASVDKF</sequence>
<protein>
    <recommendedName>
        <fullName evidence="3">Lipoprotein</fullName>
    </recommendedName>
</protein>
<accession>A0A7Y2RI05</accession>
<dbReference type="Proteomes" id="UP000569202">
    <property type="component" value="Unassembled WGS sequence"/>
</dbReference>
<name>A0A7Y2RI05_9GAMM</name>
<evidence type="ECO:0000313" key="1">
    <source>
        <dbReference type="EMBL" id="NNH78864.1"/>
    </source>
</evidence>
<dbReference type="AlphaFoldDB" id="A0A7Y2RI05"/>
<evidence type="ECO:0000313" key="2">
    <source>
        <dbReference type="Proteomes" id="UP000569202"/>
    </source>
</evidence>
<dbReference type="RefSeq" id="WP_171541056.1">
    <property type="nucleotide sequence ID" value="NZ_JABERL010000056.1"/>
</dbReference>
<evidence type="ECO:0008006" key="3">
    <source>
        <dbReference type="Google" id="ProtNLM"/>
    </source>
</evidence>
<reference evidence="1 2" key="1">
    <citation type="submission" date="2020-04" db="EMBL/GenBank/DDBJ databases">
        <title>Acinetobacter Taxon 24.</title>
        <authorList>
            <person name="Nemec A."/>
            <person name="Radolfova-Krizova L."/>
            <person name="Higgins P.G."/>
            <person name="Spanelova P."/>
        </authorList>
    </citation>
    <scope>NUCLEOTIDE SEQUENCE [LARGE SCALE GENOMIC DNA]</scope>
    <source>
        <strain evidence="1 2">ANC 5380</strain>
    </source>
</reference>